<accession>A0A9X0BEV1</accession>
<keyword evidence="5" id="KW-0862">Zinc</keyword>
<dbReference type="InterPro" id="IPR013087">
    <property type="entry name" value="Znf_C2H2_type"/>
</dbReference>
<dbReference type="GO" id="GO:0000978">
    <property type="term" value="F:RNA polymerase II cis-regulatory region sequence-specific DNA binding"/>
    <property type="evidence" value="ECO:0007669"/>
    <property type="project" value="InterPro"/>
</dbReference>
<evidence type="ECO:0000256" key="3">
    <source>
        <dbReference type="ARBA" id="ARBA00022737"/>
    </source>
</evidence>
<keyword evidence="10" id="KW-1185">Reference proteome</keyword>
<dbReference type="Pfam" id="PF04082">
    <property type="entry name" value="Fungal_trans"/>
    <property type="match status" value="1"/>
</dbReference>
<dbReference type="GO" id="GO:0005634">
    <property type="term" value="C:nucleus"/>
    <property type="evidence" value="ECO:0007669"/>
    <property type="project" value="UniProtKB-SubCell"/>
</dbReference>
<dbReference type="GO" id="GO:0008270">
    <property type="term" value="F:zinc ion binding"/>
    <property type="evidence" value="ECO:0007669"/>
    <property type="project" value="UniProtKB-KW"/>
</dbReference>
<dbReference type="Proteomes" id="UP001147747">
    <property type="component" value="Unassembled WGS sequence"/>
</dbReference>
<evidence type="ECO:0000259" key="8">
    <source>
        <dbReference type="PROSITE" id="PS50157"/>
    </source>
</evidence>
<dbReference type="GO" id="GO:0000785">
    <property type="term" value="C:chromatin"/>
    <property type="evidence" value="ECO:0007669"/>
    <property type="project" value="TreeGrafter"/>
</dbReference>
<evidence type="ECO:0000256" key="6">
    <source>
        <dbReference type="ARBA" id="ARBA00023242"/>
    </source>
</evidence>
<evidence type="ECO:0000313" key="10">
    <source>
        <dbReference type="Proteomes" id="UP001147747"/>
    </source>
</evidence>
<dbReference type="RefSeq" id="XP_056494463.1">
    <property type="nucleotide sequence ID" value="XM_056625881.1"/>
</dbReference>
<dbReference type="InterPro" id="IPR051059">
    <property type="entry name" value="VerF-like"/>
</dbReference>
<feature type="non-terminal residue" evidence="9">
    <location>
        <position position="838"/>
    </location>
</feature>
<keyword evidence="2" id="KW-0479">Metal-binding</keyword>
<dbReference type="SUPFAM" id="SSF57667">
    <property type="entry name" value="beta-beta-alpha zinc fingers"/>
    <property type="match status" value="1"/>
</dbReference>
<protein>
    <recommendedName>
        <fullName evidence="8">C2H2-type domain-containing protein</fullName>
    </recommendedName>
</protein>
<comment type="caution">
    <text evidence="9">The sequence shown here is derived from an EMBL/GenBank/DDBJ whole genome shotgun (WGS) entry which is preliminary data.</text>
</comment>
<dbReference type="GeneID" id="81364861"/>
<evidence type="ECO:0000256" key="1">
    <source>
        <dbReference type="ARBA" id="ARBA00004123"/>
    </source>
</evidence>
<dbReference type="EMBL" id="JAPZBU010000003">
    <property type="protein sequence ID" value="KAJ5414617.1"/>
    <property type="molecule type" value="Genomic_DNA"/>
</dbReference>
<evidence type="ECO:0000256" key="7">
    <source>
        <dbReference type="PROSITE-ProRule" id="PRU00042"/>
    </source>
</evidence>
<dbReference type="InterPro" id="IPR007219">
    <property type="entry name" value="XnlR_reg_dom"/>
</dbReference>
<reference evidence="9" key="1">
    <citation type="submission" date="2022-12" db="EMBL/GenBank/DDBJ databases">
        <authorList>
            <person name="Petersen C."/>
        </authorList>
    </citation>
    <scope>NUCLEOTIDE SEQUENCE</scope>
    <source>
        <strain evidence="9">IBT 29677</strain>
    </source>
</reference>
<feature type="domain" description="C2H2-type" evidence="8">
    <location>
        <begin position="65"/>
        <end position="91"/>
    </location>
</feature>
<keyword evidence="6" id="KW-0539">Nucleus</keyword>
<gene>
    <name evidence="9" type="ORF">N7509_001244</name>
</gene>
<dbReference type="InterPro" id="IPR036236">
    <property type="entry name" value="Znf_C2H2_sf"/>
</dbReference>
<dbReference type="OrthoDB" id="4492308at2759"/>
<dbReference type="PANTHER" id="PTHR40626">
    <property type="entry name" value="MIP31509P"/>
    <property type="match status" value="1"/>
</dbReference>
<evidence type="ECO:0000256" key="2">
    <source>
        <dbReference type="ARBA" id="ARBA00022723"/>
    </source>
</evidence>
<dbReference type="GO" id="GO:0006351">
    <property type="term" value="P:DNA-templated transcription"/>
    <property type="evidence" value="ECO:0007669"/>
    <property type="project" value="InterPro"/>
</dbReference>
<name>A0A9X0BEV1_9EURO</name>
<keyword evidence="4 7" id="KW-0863">Zinc-finger</keyword>
<comment type="subcellular location">
    <subcellularLocation>
        <location evidence="1">Nucleus</location>
    </subcellularLocation>
</comment>
<evidence type="ECO:0000256" key="4">
    <source>
        <dbReference type="ARBA" id="ARBA00022771"/>
    </source>
</evidence>
<dbReference type="GO" id="GO:0000981">
    <property type="term" value="F:DNA-binding transcription factor activity, RNA polymerase II-specific"/>
    <property type="evidence" value="ECO:0007669"/>
    <property type="project" value="InterPro"/>
</dbReference>
<keyword evidence="3" id="KW-0677">Repeat</keyword>
<reference evidence="9" key="2">
    <citation type="journal article" date="2023" name="IMA Fungus">
        <title>Comparative genomic study of the Penicillium genus elucidates a diverse pangenome and 15 lateral gene transfer events.</title>
        <authorList>
            <person name="Petersen C."/>
            <person name="Sorensen T."/>
            <person name="Nielsen M.R."/>
            <person name="Sondergaard T.E."/>
            <person name="Sorensen J.L."/>
            <person name="Fitzpatrick D.A."/>
            <person name="Frisvad J.C."/>
            <person name="Nielsen K.L."/>
        </authorList>
    </citation>
    <scope>NUCLEOTIDE SEQUENCE</scope>
    <source>
        <strain evidence="9">IBT 29677</strain>
    </source>
</reference>
<dbReference type="Gene3D" id="3.30.160.60">
    <property type="entry name" value="Classic Zinc Finger"/>
    <property type="match status" value="1"/>
</dbReference>
<dbReference type="AlphaFoldDB" id="A0A9X0BEV1"/>
<proteinExistence type="predicted"/>
<organism evidence="9 10">
    <name type="scientific">Penicillium cosmopolitanum</name>
    <dbReference type="NCBI Taxonomy" id="1131564"/>
    <lineage>
        <taxon>Eukaryota</taxon>
        <taxon>Fungi</taxon>
        <taxon>Dikarya</taxon>
        <taxon>Ascomycota</taxon>
        <taxon>Pezizomycotina</taxon>
        <taxon>Eurotiomycetes</taxon>
        <taxon>Eurotiomycetidae</taxon>
        <taxon>Eurotiales</taxon>
        <taxon>Aspergillaceae</taxon>
        <taxon>Penicillium</taxon>
    </lineage>
</organism>
<dbReference type="PROSITE" id="PS50157">
    <property type="entry name" value="ZINC_FINGER_C2H2_2"/>
    <property type="match status" value="1"/>
</dbReference>
<dbReference type="CDD" id="cd12148">
    <property type="entry name" value="fungal_TF_MHR"/>
    <property type="match status" value="1"/>
</dbReference>
<evidence type="ECO:0000313" key="9">
    <source>
        <dbReference type="EMBL" id="KAJ5414617.1"/>
    </source>
</evidence>
<dbReference type="PANTHER" id="PTHR40626:SF10">
    <property type="entry name" value="C2H2-TYPE DOMAIN-CONTAINING PROTEIN"/>
    <property type="match status" value="1"/>
</dbReference>
<sequence>RWRVCKLCRHEGKRTAANSVAVRSEERSILIAIDALVRLLPLDRPQALLLTQDLTLELDTQEKPYGCDCGSSFTRRDLLSRHVKLHHPSPPLLEDFEIAQRSLGPNSSSIRRNATGTRDIFVFYSPSHLQASQEINDIEAPAVDAISPRQIFGHTPISTLITPETENSPLRGRTNDNDLQSEIHALHEISDPSREEFYPFDEFANFLWLLGFPGEWSSSSMEIASDLTSGERNNSDLVTNLETNLKEGDDSPFQHWLPSVPKKEQSLHSYQDMASRQFHEQDGFLWVDEAQREQIQGSLEEHRAITPGFIIPSRHTLSRYLAAFFEGFHSHLLFIHLPTFRLADHPLELVLAIMSAGAQYRFEHQNSRKFFTAAKAIMSQKHHLHDVAGAFSSIGKGSTDAPSDVISVDDELNVIRCLLILMGVGTWQDTTMLKEALHLRSLLVGILRRSGLQEINQPSITDHTDWLRWVKNESIRRTKLAAFSFVDMYSIAYNNYPPIRNHEVKLRLPCQTRLWNALNAKDWLEAYEIAGTDQLFYQDALSRLLQDSASAPVLSPVPSPLGNYYLLHGLIQRIHIIRELGLDIGDDCTEFPEVESNRLEHALRSWTTMWQQAPESNIDPANENGPLDALLSLLASQLESGSFQTAGNTRSIYYRRGTRQIPTLRNSGSIIPALIYAIHSFSIPVRLGLDYVARSQAFFWSVRHALSSFECLVLLSKWLFQLAVTREPNLNAKEIRVLRWTSLVVEEAYDSIDFEESPITRHSGPGELGLGVLAIWSRFFQNNTQWHFINILGQSLSLYAGIMAAKLNEGPSEGFAIRMPEMSIEWAIINHSSQASNY</sequence>
<evidence type="ECO:0000256" key="5">
    <source>
        <dbReference type="ARBA" id="ARBA00022833"/>
    </source>
</evidence>